<feature type="compositionally biased region" description="Polar residues" evidence="1">
    <location>
        <begin position="35"/>
        <end position="46"/>
    </location>
</feature>
<protein>
    <recommendedName>
        <fullName evidence="4">Major fimbrial subunit protein N-terminal domain-containing protein</fullName>
    </recommendedName>
</protein>
<dbReference type="KEGG" id="bfc:BacF7301_12240"/>
<evidence type="ECO:0000256" key="1">
    <source>
        <dbReference type="SAM" id="MobiDB-lite"/>
    </source>
</evidence>
<evidence type="ECO:0000313" key="3">
    <source>
        <dbReference type="Proteomes" id="UP000501780"/>
    </source>
</evidence>
<dbReference type="PROSITE" id="PS51257">
    <property type="entry name" value="PROKAR_LIPOPROTEIN"/>
    <property type="match status" value="1"/>
</dbReference>
<dbReference type="AlphaFoldDB" id="A0A6H0KN41"/>
<feature type="region of interest" description="Disordered" evidence="1">
    <location>
        <begin position="24"/>
        <end position="48"/>
    </location>
</feature>
<accession>A0A6H0KN41</accession>
<organism evidence="2 3">
    <name type="scientific">Bacteroides faecium</name>
    <dbReference type="NCBI Taxonomy" id="2715212"/>
    <lineage>
        <taxon>Bacteria</taxon>
        <taxon>Pseudomonadati</taxon>
        <taxon>Bacteroidota</taxon>
        <taxon>Bacteroidia</taxon>
        <taxon>Bacteroidales</taxon>
        <taxon>Bacteroidaceae</taxon>
        <taxon>Bacteroides</taxon>
    </lineage>
</organism>
<dbReference type="EMBL" id="CP050831">
    <property type="protein sequence ID" value="QIU94866.1"/>
    <property type="molecule type" value="Genomic_DNA"/>
</dbReference>
<sequence>MKKMTLLSVCLLLLAGCTSDEKEAKPEQPGVLTLRMTNSEGDSSGTADAGQIKDLTGYLFENGVLTKVFPDLSVGQGGTVTGMMVPVNSEGRLYFVANVGTSLSDVKPSPGSFYENDFKKLVFASDPLPEQGATWIMSGYRDLDELRQNGNPVLYLTRGFARFDVEPAENITIGKIKVETVAQSVYLFGQEPVKSPENTKLASLEKVFSTPIAERQEGVFYLYEQTGKKLQVEVTAEINGVKNKLEATLPTAIKRNHTYKLKVTAVGSNIQLSVLVQSWNEGDVTEATPDLSQKIKVDVPNSILPATMRVSESRDTVYIPYYGERFRLALEADTELEVKLEGIEAADPEVTVTPAAPLTPATDEDAVVTGNMFDIETKLTSPGSEERYVYLEVRNKNLSEYYGDRIVLVIQKNTTVFTGRIHDFFDGKVVCEMKEYADGDLGFVELEPGSNLQFTGNWIKIEPVEESAHTGDAQKPRYKIVGGYKPNDPEADGRKQEGNFIVTHANGKSETYPASRPNNGLPVVMVDGKYWCKFNLQGNARSFEDQIQISDPVAQQADLYAYLKTCPDDEYMRLMGDAYKGQNLEGLKLKHTIGGDDTAFGYENYNTTPEGSAINFSDPTKHCPPGYQVPDYQNDILPIFGFRTTTFVNEGTEQYSTFTLNGIVKTAYRYSRMNIPYDGGTIPRLFLNKIEFTKNDTPNSLVLFGSGWQENNTTINFNLQLFANIATDRATLVVGEYFSITQRSANVTRAIRCIKSPVDFIITD</sequence>
<dbReference type="RefSeq" id="WP_167963159.1">
    <property type="nucleotide sequence ID" value="NZ_CP050831.1"/>
</dbReference>
<gene>
    <name evidence="2" type="ORF">BacF7301_12240</name>
</gene>
<dbReference type="Proteomes" id="UP000501780">
    <property type="component" value="Chromosome"/>
</dbReference>
<evidence type="ECO:0008006" key="4">
    <source>
        <dbReference type="Google" id="ProtNLM"/>
    </source>
</evidence>
<proteinExistence type="predicted"/>
<keyword evidence="3" id="KW-1185">Reference proteome</keyword>
<name>A0A6H0KN41_9BACE</name>
<evidence type="ECO:0000313" key="2">
    <source>
        <dbReference type="EMBL" id="QIU94866.1"/>
    </source>
</evidence>
<reference evidence="2 3" key="1">
    <citation type="submission" date="2020-03" db="EMBL/GenBank/DDBJ databases">
        <title>Genomic analysis of Bacteroides faecium CBA7301.</title>
        <authorList>
            <person name="Kim J."/>
            <person name="Roh S.W."/>
        </authorList>
    </citation>
    <scope>NUCLEOTIDE SEQUENCE [LARGE SCALE GENOMIC DNA]</scope>
    <source>
        <strain evidence="2 3">CBA7301</strain>
    </source>
</reference>